<accession>A0A0X8X9E0</accession>
<dbReference type="EC" id="7.-.-.-" evidence="10"/>
<proteinExistence type="inferred from homology"/>
<dbReference type="InterPro" id="IPR011303">
    <property type="entry name" value="RnfD_bac"/>
</dbReference>
<feature type="transmembrane region" description="Helical" evidence="10">
    <location>
        <begin position="19"/>
        <end position="39"/>
    </location>
</feature>
<keyword evidence="4 10" id="KW-0288">FMN</keyword>
<comment type="cofactor">
    <cofactor evidence="10">
        <name>FMN</name>
        <dbReference type="ChEBI" id="CHEBI:58210"/>
    </cofactor>
</comment>
<evidence type="ECO:0000256" key="7">
    <source>
        <dbReference type="ARBA" id="ARBA00022982"/>
    </source>
</evidence>
<gene>
    <name evidence="10" type="primary">rnfD</name>
    <name evidence="11" type="synonym">rnfD_2</name>
    <name evidence="11" type="ORF">HH1059_12050</name>
</gene>
<dbReference type="EMBL" id="AP017372">
    <property type="protein sequence ID" value="BAU57899.1"/>
    <property type="molecule type" value="Genomic_DNA"/>
</dbReference>
<keyword evidence="10" id="KW-0997">Cell inner membrane</keyword>
<organism evidence="11 12">
    <name type="scientific">Halorhodospira halochloris</name>
    <name type="common">Ectothiorhodospira halochloris</name>
    <dbReference type="NCBI Taxonomy" id="1052"/>
    <lineage>
        <taxon>Bacteria</taxon>
        <taxon>Pseudomonadati</taxon>
        <taxon>Pseudomonadota</taxon>
        <taxon>Gammaproteobacteria</taxon>
        <taxon>Chromatiales</taxon>
        <taxon>Ectothiorhodospiraceae</taxon>
        <taxon>Halorhodospira</taxon>
    </lineage>
</organism>
<dbReference type="AlphaFoldDB" id="A0A0X8X9E0"/>
<feature type="transmembrane region" description="Helical" evidence="10">
    <location>
        <begin position="291"/>
        <end position="310"/>
    </location>
</feature>
<feature type="transmembrane region" description="Helical" evidence="10">
    <location>
        <begin position="45"/>
        <end position="64"/>
    </location>
</feature>
<keyword evidence="2 10" id="KW-0597">Phosphoprotein</keyword>
<keyword evidence="5 10" id="KW-0812">Transmembrane</keyword>
<dbReference type="GO" id="GO:0022900">
    <property type="term" value="P:electron transport chain"/>
    <property type="evidence" value="ECO:0007669"/>
    <property type="project" value="UniProtKB-UniRule"/>
</dbReference>
<feature type="transmembrane region" description="Helical" evidence="10">
    <location>
        <begin position="204"/>
        <end position="228"/>
    </location>
</feature>
<feature type="transmembrane region" description="Helical" evidence="10">
    <location>
        <begin position="260"/>
        <end position="279"/>
    </location>
</feature>
<dbReference type="GO" id="GO:0005886">
    <property type="term" value="C:plasma membrane"/>
    <property type="evidence" value="ECO:0007669"/>
    <property type="project" value="UniProtKB-SubCell"/>
</dbReference>
<evidence type="ECO:0000256" key="10">
    <source>
        <dbReference type="HAMAP-Rule" id="MF_00462"/>
    </source>
</evidence>
<evidence type="ECO:0000256" key="4">
    <source>
        <dbReference type="ARBA" id="ARBA00022643"/>
    </source>
</evidence>
<dbReference type="PANTHER" id="PTHR30578:SF0">
    <property type="entry name" value="ION-TRANSLOCATING OXIDOREDUCTASE COMPLEX SUBUNIT D"/>
    <property type="match status" value="1"/>
</dbReference>
<evidence type="ECO:0000256" key="1">
    <source>
        <dbReference type="ARBA" id="ARBA00022448"/>
    </source>
</evidence>
<feature type="modified residue" description="FMN phosphoryl threonine" evidence="10">
    <location>
        <position position="175"/>
    </location>
</feature>
<comment type="subunit">
    <text evidence="10">The complex is composed of six subunits: RnfA, RnfB, RnfC, RnfD, RnfE and RnfG.</text>
</comment>
<dbReference type="NCBIfam" id="TIGR01946">
    <property type="entry name" value="rnfD"/>
    <property type="match status" value="1"/>
</dbReference>
<evidence type="ECO:0000313" key="12">
    <source>
        <dbReference type="Proteomes" id="UP000218890"/>
    </source>
</evidence>
<keyword evidence="1 10" id="KW-0813">Transport</keyword>
<keyword evidence="8 10" id="KW-1133">Transmembrane helix</keyword>
<name>A0A0X8X9E0_HALHR</name>
<dbReference type="HAMAP" id="MF_00462">
    <property type="entry name" value="RsxD_RnfD"/>
    <property type="match status" value="1"/>
</dbReference>
<dbReference type="KEGG" id="hhk:HH1059_12050"/>
<keyword evidence="10" id="KW-1003">Cell membrane</keyword>
<dbReference type="Pfam" id="PF03116">
    <property type="entry name" value="NQR2_RnfD_RnfE"/>
    <property type="match status" value="1"/>
</dbReference>
<dbReference type="OrthoDB" id="9776359at2"/>
<evidence type="ECO:0000256" key="3">
    <source>
        <dbReference type="ARBA" id="ARBA00022630"/>
    </source>
</evidence>
<reference evidence="11" key="1">
    <citation type="submission" date="2016-02" db="EMBL/GenBank/DDBJ databases">
        <title>Halorhodospira halochloris DSM-1059 complete genome, version 2.</title>
        <authorList>
            <person name="Tsukatani Y."/>
        </authorList>
    </citation>
    <scope>NUCLEOTIDE SEQUENCE</scope>
    <source>
        <strain evidence="11">DSM 1059</strain>
    </source>
</reference>
<dbReference type="Proteomes" id="UP000218890">
    <property type="component" value="Chromosome"/>
</dbReference>
<dbReference type="RefSeq" id="WP_096409242.1">
    <property type="nucleotide sequence ID" value="NZ_AP017372.2"/>
</dbReference>
<keyword evidence="9 10" id="KW-0472">Membrane</keyword>
<sequence>MSEPLAAPHTRAPLTLESIMRQVMLAAAPATLFGIWLYGWPAFNLVAITLVTVILAELLCLRLAGRPTGGVRDGSALVTGLILAMSLPPWAPWWIAVTGGLVAIIVAKGVFGGTGQNLFNPAMVARVALLIAFPVEMTRWVEPAPLTSGASPGFLEGLQITFLGAVDWDAVTSATTLDATRTALAEGRTIEAALPDVFDPWLALLGYAPGSLAESSALLLLAGGIYLLARRIIAWDIPIVMLVTLAVLSTGFHVLDPDRYASASVHILAGSTLLAAFFIATDPSTSPATPFGRAIFAAGCAAIIWLVRTYGGYPEASAFAVLLMNCFTPIIDHYLRPRIYGRDRLGNPLNGKEQRP</sequence>
<dbReference type="InterPro" id="IPR004338">
    <property type="entry name" value="NqrB/RnfD"/>
</dbReference>
<evidence type="ECO:0000256" key="5">
    <source>
        <dbReference type="ARBA" id="ARBA00022692"/>
    </source>
</evidence>
<dbReference type="GO" id="GO:0055085">
    <property type="term" value="P:transmembrane transport"/>
    <property type="evidence" value="ECO:0007669"/>
    <property type="project" value="InterPro"/>
</dbReference>
<feature type="transmembrane region" description="Helical" evidence="10">
    <location>
        <begin position="235"/>
        <end position="254"/>
    </location>
</feature>
<feature type="transmembrane region" description="Helical" evidence="10">
    <location>
        <begin position="93"/>
        <end position="111"/>
    </location>
</feature>
<keyword evidence="12" id="KW-1185">Reference proteome</keyword>
<dbReference type="PANTHER" id="PTHR30578">
    <property type="entry name" value="ELECTRON TRANSPORT COMPLEX PROTEIN RNFD"/>
    <property type="match status" value="1"/>
</dbReference>
<comment type="subcellular location">
    <subcellularLocation>
        <location evidence="10">Cell inner membrane</location>
        <topology evidence="10">Multi-pass membrane protein</topology>
    </subcellularLocation>
</comment>
<keyword evidence="7 10" id="KW-0249">Electron transport</keyword>
<keyword evidence="6 10" id="KW-1278">Translocase</keyword>
<comment type="similarity">
    <text evidence="10">Belongs to the NqrB/RnfD family.</text>
</comment>
<evidence type="ECO:0000256" key="2">
    <source>
        <dbReference type="ARBA" id="ARBA00022553"/>
    </source>
</evidence>
<comment type="function">
    <text evidence="10">Part of a membrane-bound complex that couples electron transfer with translocation of ions across the membrane.</text>
</comment>
<keyword evidence="3 10" id="KW-0285">Flavoprotein</keyword>
<protein>
    <recommendedName>
        <fullName evidence="10">Ion-translocating oxidoreductase complex subunit D</fullName>
        <ecNumber evidence="10">7.-.-.-</ecNumber>
    </recommendedName>
    <alternativeName>
        <fullName evidence="10">Rnf electron transport complex subunit D</fullName>
    </alternativeName>
</protein>
<evidence type="ECO:0000256" key="9">
    <source>
        <dbReference type="ARBA" id="ARBA00023136"/>
    </source>
</evidence>
<evidence type="ECO:0000256" key="6">
    <source>
        <dbReference type="ARBA" id="ARBA00022967"/>
    </source>
</evidence>
<evidence type="ECO:0000313" key="11">
    <source>
        <dbReference type="EMBL" id="BAU57899.1"/>
    </source>
</evidence>
<evidence type="ECO:0000256" key="8">
    <source>
        <dbReference type="ARBA" id="ARBA00022989"/>
    </source>
</evidence>